<dbReference type="PIRSF" id="PIRSF006156">
    <property type="entry name" value="YafQ"/>
    <property type="match status" value="1"/>
</dbReference>
<dbReference type="NCBIfam" id="TIGR02385">
    <property type="entry name" value="RelE_StbE"/>
    <property type="match status" value="1"/>
</dbReference>
<dbReference type="InterPro" id="IPR004386">
    <property type="entry name" value="Toxin_YafQ-like"/>
</dbReference>
<dbReference type="FunFam" id="3.30.2310.20:FF:000003">
    <property type="entry name" value="Type II toxin-antitoxin system YafQ family toxin"/>
    <property type="match status" value="1"/>
</dbReference>
<accession>A0A6I2U7L9</accession>
<dbReference type="PANTHER" id="PTHR40588:SF1">
    <property type="entry name" value="MRNA INTERFERASE TOXIN YAFQ"/>
    <property type="match status" value="1"/>
</dbReference>
<dbReference type="GO" id="GO:0004521">
    <property type="term" value="F:RNA endonuclease activity"/>
    <property type="evidence" value="ECO:0007669"/>
    <property type="project" value="TreeGrafter"/>
</dbReference>
<protein>
    <submittedName>
        <fullName evidence="4">Type II toxin-antitoxin system YafQ family toxin</fullName>
    </submittedName>
</protein>
<evidence type="ECO:0000313" key="5">
    <source>
        <dbReference type="Proteomes" id="UP000431913"/>
    </source>
</evidence>
<dbReference type="GO" id="GO:0006402">
    <property type="term" value="P:mRNA catabolic process"/>
    <property type="evidence" value="ECO:0007669"/>
    <property type="project" value="TreeGrafter"/>
</dbReference>
<evidence type="ECO:0000313" key="4">
    <source>
        <dbReference type="EMBL" id="MST91340.1"/>
    </source>
</evidence>
<dbReference type="PANTHER" id="PTHR40588">
    <property type="entry name" value="MRNA INTERFERASE TOXIN YAFQ"/>
    <property type="match status" value="1"/>
</dbReference>
<comment type="similarity">
    <text evidence="2">Belongs to the RelE toxin family. YafQ subfamily.</text>
</comment>
<dbReference type="Gene3D" id="3.30.2310.20">
    <property type="entry name" value="RelE-like"/>
    <property type="match status" value="1"/>
</dbReference>
<dbReference type="SUPFAM" id="SSF143011">
    <property type="entry name" value="RelE-like"/>
    <property type="match status" value="1"/>
</dbReference>
<dbReference type="Proteomes" id="UP000431913">
    <property type="component" value="Unassembled WGS sequence"/>
</dbReference>
<dbReference type="EMBL" id="VUNJ01000004">
    <property type="protein sequence ID" value="MST91340.1"/>
    <property type="molecule type" value="Genomic_DNA"/>
</dbReference>
<gene>
    <name evidence="4" type="ORF">FYJ76_05215</name>
</gene>
<feature type="active site" description="Proton donor" evidence="3">
    <location>
        <position position="90"/>
    </location>
</feature>
<proteinExistence type="inferred from homology"/>
<evidence type="ECO:0000256" key="3">
    <source>
        <dbReference type="PIRSR" id="PIRSR006156-1"/>
    </source>
</evidence>
<dbReference type="InterPro" id="IPR035093">
    <property type="entry name" value="RelE/ParE_toxin_dom_sf"/>
</dbReference>
<dbReference type="InterPro" id="IPR007712">
    <property type="entry name" value="RelE/ParE_toxin"/>
</dbReference>
<name>A0A6I2U7L9_9FIRM</name>
<evidence type="ECO:0000256" key="2">
    <source>
        <dbReference type="ARBA" id="ARBA00061366"/>
    </source>
</evidence>
<sequence>MRETKYLVKVTSQFKKDYKLAMKRGLKISLLEEVVALLSQGEPLPEKYRDHALIGNWLGHRECHILPDWLLIYRIENDVLVLTLSRTGSHSDLLDR</sequence>
<comment type="caution">
    <text evidence="4">The sequence shown here is derived from an EMBL/GenBank/DDBJ whole genome shotgun (WGS) entry which is preliminary data.</text>
</comment>
<reference evidence="4 5" key="1">
    <citation type="submission" date="2019-08" db="EMBL/GenBank/DDBJ databases">
        <title>In-depth cultivation of the pig gut microbiome towards novel bacterial diversity and tailored functional studies.</title>
        <authorList>
            <person name="Wylensek D."/>
            <person name="Hitch T.C.A."/>
            <person name="Clavel T."/>
        </authorList>
    </citation>
    <scope>NUCLEOTIDE SEQUENCE [LARGE SCALE GENOMIC DNA]</scope>
    <source>
        <strain evidence="4 5">WCA3-601-WT-6J</strain>
    </source>
</reference>
<dbReference type="AlphaFoldDB" id="A0A6I2U7L9"/>
<dbReference type="Pfam" id="PF15738">
    <property type="entry name" value="YafQ_toxin"/>
    <property type="match status" value="1"/>
</dbReference>
<keyword evidence="1" id="KW-1277">Toxin-antitoxin system</keyword>
<organism evidence="4 5">
    <name type="scientific">Ruthenibacterium lactatiformans</name>
    <dbReference type="NCBI Taxonomy" id="1550024"/>
    <lineage>
        <taxon>Bacteria</taxon>
        <taxon>Bacillati</taxon>
        <taxon>Bacillota</taxon>
        <taxon>Clostridia</taxon>
        <taxon>Eubacteriales</taxon>
        <taxon>Oscillospiraceae</taxon>
        <taxon>Ruthenibacterium</taxon>
    </lineage>
</organism>
<dbReference type="RefSeq" id="WP_154521985.1">
    <property type="nucleotide sequence ID" value="NZ_VUNJ01000004.1"/>
</dbReference>
<evidence type="ECO:0000256" key="1">
    <source>
        <dbReference type="ARBA" id="ARBA00022649"/>
    </source>
</evidence>
<dbReference type="GO" id="GO:0006415">
    <property type="term" value="P:translational termination"/>
    <property type="evidence" value="ECO:0007669"/>
    <property type="project" value="TreeGrafter"/>
</dbReference>